<sequence length="119" mass="12529">MTIEQAEQPGALSVVTTATDGVLVVAAAGYIDHHTCPRLQQALDTPEPAASCTVVDLHEVTFMDSSGINTLISAHQVLDQAGGWLRLAQTPDSVMRTIQLVGLDTLIDCYPTLNAALSA</sequence>
<dbReference type="InterPro" id="IPR002645">
    <property type="entry name" value="STAS_dom"/>
</dbReference>
<evidence type="ECO:0000256" key="1">
    <source>
        <dbReference type="ARBA" id="ARBA00009013"/>
    </source>
</evidence>
<dbReference type="CDD" id="cd07043">
    <property type="entry name" value="STAS_anti-anti-sigma_factors"/>
    <property type="match status" value="1"/>
</dbReference>
<dbReference type="PANTHER" id="PTHR33495">
    <property type="entry name" value="ANTI-SIGMA FACTOR ANTAGONIST TM_1081-RELATED-RELATED"/>
    <property type="match status" value="1"/>
</dbReference>
<dbReference type="Gene3D" id="3.30.750.24">
    <property type="entry name" value="STAS domain"/>
    <property type="match status" value="1"/>
</dbReference>
<dbReference type="Pfam" id="PF01740">
    <property type="entry name" value="STAS"/>
    <property type="match status" value="1"/>
</dbReference>
<keyword evidence="5" id="KW-1185">Reference proteome</keyword>
<dbReference type="InterPro" id="IPR003658">
    <property type="entry name" value="Anti-sigma_ant"/>
</dbReference>
<proteinExistence type="inferred from homology"/>
<dbReference type="SUPFAM" id="SSF52091">
    <property type="entry name" value="SpoIIaa-like"/>
    <property type="match status" value="1"/>
</dbReference>
<dbReference type="InterPro" id="IPR036513">
    <property type="entry name" value="STAS_dom_sf"/>
</dbReference>
<accession>A0ABV1W0I7</accession>
<comment type="similarity">
    <text evidence="1 2">Belongs to the anti-sigma-factor antagonist family.</text>
</comment>
<organism evidence="4 5">
    <name type="scientific">Streptomyces carpinensis</name>
    <dbReference type="NCBI Taxonomy" id="66369"/>
    <lineage>
        <taxon>Bacteria</taxon>
        <taxon>Bacillati</taxon>
        <taxon>Actinomycetota</taxon>
        <taxon>Actinomycetes</taxon>
        <taxon>Kitasatosporales</taxon>
        <taxon>Streptomycetaceae</taxon>
        <taxon>Streptomyces</taxon>
    </lineage>
</organism>
<reference evidence="4 5" key="1">
    <citation type="submission" date="2024-06" db="EMBL/GenBank/DDBJ databases">
        <title>The Natural Products Discovery Center: Release of the First 8490 Sequenced Strains for Exploring Actinobacteria Biosynthetic Diversity.</title>
        <authorList>
            <person name="Kalkreuter E."/>
            <person name="Kautsar S.A."/>
            <person name="Yang D."/>
            <person name="Bader C.D."/>
            <person name="Teijaro C.N."/>
            <person name="Fluegel L."/>
            <person name="Davis C.M."/>
            <person name="Simpson J.R."/>
            <person name="Lauterbach L."/>
            <person name="Steele A.D."/>
            <person name="Gui C."/>
            <person name="Meng S."/>
            <person name="Li G."/>
            <person name="Viehrig K."/>
            <person name="Ye F."/>
            <person name="Su P."/>
            <person name="Kiefer A.F."/>
            <person name="Nichols A."/>
            <person name="Cepeda A.J."/>
            <person name="Yan W."/>
            <person name="Fan B."/>
            <person name="Jiang Y."/>
            <person name="Adhikari A."/>
            <person name="Zheng C.-J."/>
            <person name="Schuster L."/>
            <person name="Cowan T.M."/>
            <person name="Smanski M.J."/>
            <person name="Chevrette M.G."/>
            <person name="De Carvalho L.P.S."/>
            <person name="Shen B."/>
        </authorList>
    </citation>
    <scope>NUCLEOTIDE SEQUENCE [LARGE SCALE GENOMIC DNA]</scope>
    <source>
        <strain evidence="4 5">NPDC000634</strain>
    </source>
</reference>
<name>A0ABV1W0I7_9ACTN</name>
<dbReference type="PROSITE" id="PS50801">
    <property type="entry name" value="STAS"/>
    <property type="match status" value="1"/>
</dbReference>
<evidence type="ECO:0000313" key="5">
    <source>
        <dbReference type="Proteomes" id="UP001458415"/>
    </source>
</evidence>
<protein>
    <recommendedName>
        <fullName evidence="2">Anti-sigma factor antagonist</fullName>
    </recommendedName>
</protein>
<evidence type="ECO:0000256" key="2">
    <source>
        <dbReference type="RuleBase" id="RU003749"/>
    </source>
</evidence>
<evidence type="ECO:0000313" key="4">
    <source>
        <dbReference type="EMBL" id="MER6977702.1"/>
    </source>
</evidence>
<dbReference type="RefSeq" id="WP_244217307.1">
    <property type="nucleotide sequence ID" value="NZ_MUBM01000176.1"/>
</dbReference>
<evidence type="ECO:0000259" key="3">
    <source>
        <dbReference type="PROSITE" id="PS50801"/>
    </source>
</evidence>
<dbReference type="EMBL" id="JBEPCU010000152">
    <property type="protein sequence ID" value="MER6977702.1"/>
    <property type="molecule type" value="Genomic_DNA"/>
</dbReference>
<dbReference type="Proteomes" id="UP001458415">
    <property type="component" value="Unassembled WGS sequence"/>
</dbReference>
<comment type="caution">
    <text evidence="4">The sequence shown here is derived from an EMBL/GenBank/DDBJ whole genome shotgun (WGS) entry which is preliminary data.</text>
</comment>
<dbReference type="NCBIfam" id="TIGR00377">
    <property type="entry name" value="ant_ant_sig"/>
    <property type="match status" value="1"/>
</dbReference>
<gene>
    <name evidence="4" type="ORF">ABT317_11955</name>
</gene>
<feature type="domain" description="STAS" evidence="3">
    <location>
        <begin position="12"/>
        <end position="119"/>
    </location>
</feature>
<dbReference type="PANTHER" id="PTHR33495:SF2">
    <property type="entry name" value="ANTI-SIGMA FACTOR ANTAGONIST TM_1081-RELATED"/>
    <property type="match status" value="1"/>
</dbReference>